<evidence type="ECO:0000313" key="13">
    <source>
        <dbReference type="Proteomes" id="UP000230423"/>
    </source>
</evidence>
<evidence type="ECO:0000256" key="5">
    <source>
        <dbReference type="ARBA" id="ARBA00022741"/>
    </source>
</evidence>
<keyword evidence="13" id="KW-1185">Reference proteome</keyword>
<dbReference type="PANTHER" id="PTHR22984:SF25">
    <property type="entry name" value="PROTEIN KINASE DOMAIN-CONTAINING PROTEIN"/>
    <property type="match status" value="1"/>
</dbReference>
<comment type="subcellular location">
    <subcellularLocation>
        <location evidence="1">Host cell</location>
    </subcellularLocation>
</comment>
<dbReference type="PANTHER" id="PTHR22984">
    <property type="entry name" value="SERINE/THREONINE-PROTEIN KINASE PIM"/>
    <property type="match status" value="1"/>
</dbReference>
<evidence type="ECO:0000256" key="3">
    <source>
        <dbReference type="ARBA" id="ARBA00022527"/>
    </source>
</evidence>
<evidence type="ECO:0000256" key="9">
    <source>
        <dbReference type="ARBA" id="ARBA00048679"/>
    </source>
</evidence>
<dbReference type="SUPFAM" id="SSF56112">
    <property type="entry name" value="Protein kinase-like (PK-like)"/>
    <property type="match status" value="1"/>
</dbReference>
<reference evidence="12 13" key="1">
    <citation type="submission" date="2015-09" db="EMBL/GenBank/DDBJ databases">
        <title>Draft genome of the parasitic nematode Teladorsagia circumcincta isolate WARC Sus (inbred).</title>
        <authorList>
            <person name="Mitreva M."/>
        </authorList>
    </citation>
    <scope>NUCLEOTIDE SEQUENCE [LARGE SCALE GENOMIC DNA]</scope>
    <source>
        <strain evidence="12 13">S</strain>
    </source>
</reference>
<keyword evidence="6" id="KW-0418">Kinase</keyword>
<dbReference type="GO" id="GO:0005737">
    <property type="term" value="C:cytoplasm"/>
    <property type="evidence" value="ECO:0007669"/>
    <property type="project" value="TreeGrafter"/>
</dbReference>
<feature type="domain" description="Protein kinase" evidence="11">
    <location>
        <begin position="66"/>
        <end position="110"/>
    </location>
</feature>
<evidence type="ECO:0000256" key="6">
    <source>
        <dbReference type="ARBA" id="ARBA00022777"/>
    </source>
</evidence>
<organism evidence="12 13">
    <name type="scientific">Teladorsagia circumcincta</name>
    <name type="common">Brown stomach worm</name>
    <name type="synonym">Ostertagia circumcincta</name>
    <dbReference type="NCBI Taxonomy" id="45464"/>
    <lineage>
        <taxon>Eukaryota</taxon>
        <taxon>Metazoa</taxon>
        <taxon>Ecdysozoa</taxon>
        <taxon>Nematoda</taxon>
        <taxon>Chromadorea</taxon>
        <taxon>Rhabditida</taxon>
        <taxon>Rhabditina</taxon>
        <taxon>Rhabditomorpha</taxon>
        <taxon>Strongyloidea</taxon>
        <taxon>Trichostrongylidae</taxon>
        <taxon>Teladorsagia</taxon>
    </lineage>
</organism>
<evidence type="ECO:0000259" key="11">
    <source>
        <dbReference type="PROSITE" id="PS50011"/>
    </source>
</evidence>
<evidence type="ECO:0000256" key="1">
    <source>
        <dbReference type="ARBA" id="ARBA00004340"/>
    </source>
</evidence>
<dbReference type="Proteomes" id="UP000230423">
    <property type="component" value="Unassembled WGS sequence"/>
</dbReference>
<dbReference type="AlphaFoldDB" id="A0A2G9U8N6"/>
<dbReference type="InterPro" id="IPR011009">
    <property type="entry name" value="Kinase-like_dom_sf"/>
</dbReference>
<keyword evidence="5 10" id="KW-0547">Nucleotide-binding</keyword>
<dbReference type="PROSITE" id="PS00107">
    <property type="entry name" value="PROTEIN_KINASE_ATP"/>
    <property type="match status" value="1"/>
</dbReference>
<keyword evidence="3" id="KW-0723">Serine/threonine-protein kinase</keyword>
<evidence type="ECO:0000256" key="2">
    <source>
        <dbReference type="ARBA" id="ARBA00012513"/>
    </source>
</evidence>
<dbReference type="PROSITE" id="PS50011">
    <property type="entry name" value="PROTEIN_KINASE_DOM"/>
    <property type="match status" value="1"/>
</dbReference>
<dbReference type="EC" id="2.7.11.1" evidence="2"/>
<feature type="binding site" evidence="10">
    <location>
        <position position="95"/>
    </location>
    <ligand>
        <name>ATP</name>
        <dbReference type="ChEBI" id="CHEBI:30616"/>
    </ligand>
</feature>
<accession>A0A2G9U8N6</accession>
<dbReference type="InterPro" id="IPR051138">
    <property type="entry name" value="PIM_Ser/Thr_kinase"/>
</dbReference>
<dbReference type="Gene3D" id="3.30.200.20">
    <property type="entry name" value="Phosphorylase Kinase, domain 1"/>
    <property type="match status" value="1"/>
</dbReference>
<name>A0A2G9U8N6_TELCI</name>
<sequence>ALADEEDLQEIILDGDMTARICVSHLLNDDDGMLKRKLQDLTVCCSYQVEFLHQKAHSAKEFRRQYTVLEEIGRGGFGIVYRAVRIADGLPVAVKFVEHKHVREWTLVID</sequence>
<evidence type="ECO:0000256" key="10">
    <source>
        <dbReference type="PROSITE-ProRule" id="PRU10141"/>
    </source>
</evidence>
<protein>
    <recommendedName>
        <fullName evidence="2">non-specific serine/threonine protein kinase</fullName>
        <ecNumber evidence="2">2.7.11.1</ecNumber>
    </recommendedName>
</protein>
<proteinExistence type="predicted"/>
<evidence type="ECO:0000256" key="4">
    <source>
        <dbReference type="ARBA" id="ARBA00022679"/>
    </source>
</evidence>
<dbReference type="GO" id="GO:0005524">
    <property type="term" value="F:ATP binding"/>
    <property type="evidence" value="ECO:0007669"/>
    <property type="project" value="UniProtKB-UniRule"/>
</dbReference>
<dbReference type="InterPro" id="IPR017441">
    <property type="entry name" value="Protein_kinase_ATP_BS"/>
</dbReference>
<dbReference type="OrthoDB" id="10252171at2759"/>
<keyword evidence="7 10" id="KW-0067">ATP-binding</keyword>
<gene>
    <name evidence="12" type="ORF">TELCIR_11669</name>
</gene>
<comment type="catalytic activity">
    <reaction evidence="9">
        <text>L-seryl-[protein] + ATP = O-phospho-L-seryl-[protein] + ADP + H(+)</text>
        <dbReference type="Rhea" id="RHEA:17989"/>
        <dbReference type="Rhea" id="RHEA-COMP:9863"/>
        <dbReference type="Rhea" id="RHEA-COMP:11604"/>
        <dbReference type="ChEBI" id="CHEBI:15378"/>
        <dbReference type="ChEBI" id="CHEBI:29999"/>
        <dbReference type="ChEBI" id="CHEBI:30616"/>
        <dbReference type="ChEBI" id="CHEBI:83421"/>
        <dbReference type="ChEBI" id="CHEBI:456216"/>
        <dbReference type="EC" id="2.7.11.1"/>
    </reaction>
</comment>
<keyword evidence="4" id="KW-0808">Transferase</keyword>
<evidence type="ECO:0000256" key="8">
    <source>
        <dbReference type="ARBA" id="ARBA00047899"/>
    </source>
</evidence>
<dbReference type="GO" id="GO:0043657">
    <property type="term" value="C:host cell"/>
    <property type="evidence" value="ECO:0007669"/>
    <property type="project" value="UniProtKB-SubCell"/>
</dbReference>
<dbReference type="InterPro" id="IPR000719">
    <property type="entry name" value="Prot_kinase_dom"/>
</dbReference>
<evidence type="ECO:0000256" key="7">
    <source>
        <dbReference type="ARBA" id="ARBA00022840"/>
    </source>
</evidence>
<dbReference type="GO" id="GO:0004674">
    <property type="term" value="F:protein serine/threonine kinase activity"/>
    <property type="evidence" value="ECO:0007669"/>
    <property type="project" value="UniProtKB-KW"/>
</dbReference>
<evidence type="ECO:0000313" key="12">
    <source>
        <dbReference type="EMBL" id="PIO66611.1"/>
    </source>
</evidence>
<dbReference type="EMBL" id="KZ348140">
    <property type="protein sequence ID" value="PIO66611.1"/>
    <property type="molecule type" value="Genomic_DNA"/>
</dbReference>
<comment type="catalytic activity">
    <reaction evidence="8">
        <text>L-threonyl-[protein] + ATP = O-phospho-L-threonyl-[protein] + ADP + H(+)</text>
        <dbReference type="Rhea" id="RHEA:46608"/>
        <dbReference type="Rhea" id="RHEA-COMP:11060"/>
        <dbReference type="Rhea" id="RHEA-COMP:11605"/>
        <dbReference type="ChEBI" id="CHEBI:15378"/>
        <dbReference type="ChEBI" id="CHEBI:30013"/>
        <dbReference type="ChEBI" id="CHEBI:30616"/>
        <dbReference type="ChEBI" id="CHEBI:61977"/>
        <dbReference type="ChEBI" id="CHEBI:456216"/>
        <dbReference type="EC" id="2.7.11.1"/>
    </reaction>
</comment>
<feature type="non-terminal residue" evidence="12">
    <location>
        <position position="1"/>
    </location>
</feature>